<reference evidence="2 3" key="1">
    <citation type="submission" date="2014-08" db="EMBL/GenBank/DDBJ databases">
        <authorList>
            <person name="Hassan Y.I."/>
            <person name="Lepp D."/>
            <person name="Zhou T."/>
        </authorList>
    </citation>
    <scope>NUCLEOTIDE SEQUENCE [LARGE SCALE GENOMIC DNA]</scope>
    <source>
        <strain evidence="2 3">IFO13584</strain>
    </source>
</reference>
<evidence type="ECO:0000313" key="3">
    <source>
        <dbReference type="Proteomes" id="UP000028981"/>
    </source>
</evidence>
<gene>
    <name evidence="2" type="ORF">JP75_09850</name>
</gene>
<dbReference type="PANTHER" id="PTHR43135">
    <property type="entry name" value="ALPHA-D-RIBOSE 1-METHYLPHOSPHONATE 5-TRIPHOSPHATE DIPHOSPHATASE"/>
    <property type="match status" value="1"/>
</dbReference>
<dbReference type="PANTHER" id="PTHR43135:SF3">
    <property type="entry name" value="ALPHA-D-RIBOSE 1-METHYLPHOSPHONATE 5-TRIPHOSPHATE DIPHOSPHATASE"/>
    <property type="match status" value="1"/>
</dbReference>
<dbReference type="InterPro" id="IPR051781">
    <property type="entry name" value="Metallo-dep_Hydrolase"/>
</dbReference>
<dbReference type="OrthoDB" id="9782972at2"/>
<evidence type="ECO:0000259" key="1">
    <source>
        <dbReference type="Pfam" id="PF01979"/>
    </source>
</evidence>
<name>A0A087M2T6_9HYPH</name>
<accession>A0A087M2T6</accession>
<proteinExistence type="predicted"/>
<keyword evidence="3" id="KW-1185">Reference proteome</keyword>
<dbReference type="InterPro" id="IPR006680">
    <property type="entry name" value="Amidohydro-rel"/>
</dbReference>
<dbReference type="EMBL" id="JQGC01000007">
    <property type="protein sequence ID" value="KFL31189.1"/>
    <property type="molecule type" value="Genomic_DNA"/>
</dbReference>
<dbReference type="Pfam" id="PF01979">
    <property type="entry name" value="Amidohydro_1"/>
    <property type="match status" value="1"/>
</dbReference>
<comment type="caution">
    <text evidence="2">The sequence shown here is derived from an EMBL/GenBank/DDBJ whole genome shotgun (WGS) entry which is preliminary data.</text>
</comment>
<dbReference type="SUPFAM" id="SSF51338">
    <property type="entry name" value="Composite domain of metallo-dependent hydrolases"/>
    <property type="match status" value="2"/>
</dbReference>
<protein>
    <recommendedName>
        <fullName evidence="1">Amidohydrolase-related domain-containing protein</fullName>
    </recommendedName>
</protein>
<dbReference type="STRING" id="46914.JP75_09850"/>
<dbReference type="InterPro" id="IPR011059">
    <property type="entry name" value="Metal-dep_hydrolase_composite"/>
</dbReference>
<dbReference type="GO" id="GO:0016810">
    <property type="term" value="F:hydrolase activity, acting on carbon-nitrogen (but not peptide) bonds"/>
    <property type="evidence" value="ECO:0007669"/>
    <property type="project" value="InterPro"/>
</dbReference>
<dbReference type="InterPro" id="IPR032466">
    <property type="entry name" value="Metal_Hydrolase"/>
</dbReference>
<dbReference type="Gene3D" id="3.20.20.140">
    <property type="entry name" value="Metal-dependent hydrolases"/>
    <property type="match status" value="1"/>
</dbReference>
<feature type="domain" description="Amidohydrolase-related" evidence="1">
    <location>
        <begin position="54"/>
        <end position="406"/>
    </location>
</feature>
<dbReference type="Proteomes" id="UP000028981">
    <property type="component" value="Unassembled WGS sequence"/>
</dbReference>
<dbReference type="SUPFAM" id="SSF51556">
    <property type="entry name" value="Metallo-dependent hydrolases"/>
    <property type="match status" value="1"/>
</dbReference>
<organism evidence="2 3">
    <name type="scientific">Devosia riboflavina</name>
    <dbReference type="NCBI Taxonomy" id="46914"/>
    <lineage>
        <taxon>Bacteria</taxon>
        <taxon>Pseudomonadati</taxon>
        <taxon>Pseudomonadota</taxon>
        <taxon>Alphaproteobacteria</taxon>
        <taxon>Hyphomicrobiales</taxon>
        <taxon>Devosiaceae</taxon>
        <taxon>Devosia</taxon>
    </lineage>
</organism>
<evidence type="ECO:0000313" key="2">
    <source>
        <dbReference type="EMBL" id="KFL31189.1"/>
    </source>
</evidence>
<dbReference type="InterPro" id="IPR057744">
    <property type="entry name" value="OTAase-like"/>
</dbReference>
<sequence length="416" mass="44428">MAAIAFINATLFDGRSDEAIPGMNVLVVDGRIEAVTDHSISGKGVTEYDVGGRTLMPGLIDAHAHVFAINLVAEHDRNIPLTEMTARAVPRIRKMLDRGFTSVRDVAGGDVGIRNAIAQGYIPGPRLFVGGPALSQIGGHGDHRSSTDESLDIDLNSSAFYFTCRIVEGTDNLRSVVRNELRKGADHIKVLASGGVGSPNDAIEIPQYSEEELRTVVREAAVRGKYVCAHAYESAAIAHSIRAGVRTIEHANLINAETAAMVAAADAFVVPTLVAYEVTAQHGERLGLSPYVMQKLNMVNDAGIVMLGLCEDAGVKLGFGTDLMGDMEFAQLQELTIRARVQRPVDVLKSATSVNAEIVQRSGDLGVIAPGAIADILVVDGDPLKDISVLTDPEKNLRLIMKDGEIYKTDLNPKSA</sequence>
<dbReference type="RefSeq" id="WP_035082276.1">
    <property type="nucleotide sequence ID" value="NZ_JQGC01000007.1"/>
</dbReference>
<dbReference type="AlphaFoldDB" id="A0A087M2T6"/>
<dbReference type="Gene3D" id="2.30.40.10">
    <property type="entry name" value="Urease, subunit C, domain 1"/>
    <property type="match status" value="1"/>
</dbReference>
<dbReference type="CDD" id="cd01299">
    <property type="entry name" value="Met_dep_hydrolase_A"/>
    <property type="match status" value="1"/>
</dbReference>